<dbReference type="CDD" id="cd07023">
    <property type="entry name" value="S49_Sppa_N_C"/>
    <property type="match status" value="1"/>
</dbReference>
<evidence type="ECO:0000313" key="10">
    <source>
        <dbReference type="EMBL" id="KGE05292.1"/>
    </source>
</evidence>
<dbReference type="NCBIfam" id="TIGR00706">
    <property type="entry name" value="SppA_dom"/>
    <property type="match status" value="1"/>
</dbReference>
<protein>
    <submittedName>
        <fullName evidence="10">Protease IV</fullName>
    </submittedName>
</protein>
<dbReference type="EMBL" id="AUVB01000003">
    <property type="protein sequence ID" value="KGE05292.1"/>
    <property type="molecule type" value="Genomic_DNA"/>
</dbReference>
<dbReference type="NCBIfam" id="TIGR00705">
    <property type="entry name" value="SppA_67K"/>
    <property type="match status" value="1"/>
</dbReference>
<sequence length="612" mass="65548">MAKASFLRRFFRGLWRGITVLRLALANLLFLVALLLLYFALTGGPSRELPERAALLLAPAGRVVDERSRVEPLALLGDPSPATAEVRLRDLIDAVDRAADDPAISALVIDTDDLLYLGLSRAQELAPALERFRAGGKPIVALGDYFTQDQYLLAVQADELILHPHGALALEGFASYQNYFRDALDKLAVNMHVFRAGEHKAIAEPLTRMDMSEDEKTITRAWLDDLWSQYTALVEARRALPAGAVAAHINSYPTRLAAEGGDPARLALADGLIDRLLSREAANDYLVELVGAADDKGRFEAVPFERYLARRGRPPAAEAGKRVAVVTAAGPLFSGERDPGAIGAETLVRQLRQVASEPDVAAIVLRIDSPGGSAFGAEVVRAGLEDLARRRELPVVVSMGRVAASAGYYIAAPADEIWATPATITGSIGVFLAFPTVEELFERAGIATDGVGTTERAGALRLDRPLQPALAETLQLTVNDRYRKFVAIVASGRDMAPAQVEAVAEGRVWSAPAAKAVGLVDELGSLAEAARAAAGLAGLDEGEYRVDYVNPPQSPRQLLLQTLADRLGITATLEAALPVPRSLRAPLTAVRETLDVLEDPADLYMLCLACAP</sequence>
<dbReference type="CDD" id="cd07018">
    <property type="entry name" value="S49_SppA_67K_type"/>
    <property type="match status" value="1"/>
</dbReference>
<reference evidence="10 11" key="1">
    <citation type="journal article" date="2014" name="Genome Announc.">
        <title>Genome Sequence of Gammaproteobacterial Pseudohaliea rubra Type Strain DSM 19751, Isolated from Coastal Seawater of the Mediterranean Sea.</title>
        <authorList>
            <person name="Spring S."/>
            <person name="Fiebig A."/>
            <person name="Riedel T."/>
            <person name="Goker M."/>
            <person name="Klenk H.P."/>
        </authorList>
    </citation>
    <scope>NUCLEOTIDE SEQUENCE [LARGE SCALE GENOMIC DNA]</scope>
    <source>
        <strain evidence="10 11">DSM 19751</strain>
    </source>
</reference>
<dbReference type="Proteomes" id="UP000029640">
    <property type="component" value="Unassembled WGS sequence"/>
</dbReference>
<dbReference type="PIRSF" id="PIRSF001217">
    <property type="entry name" value="Protease_4_SppA"/>
    <property type="match status" value="1"/>
</dbReference>
<keyword evidence="6 8" id="KW-0472">Membrane</keyword>
<proteinExistence type="inferred from homology"/>
<dbReference type="InterPro" id="IPR002142">
    <property type="entry name" value="Peptidase_S49"/>
</dbReference>
<gene>
    <name evidence="10" type="ORF">HRUBRA_00114</name>
</gene>
<feature type="transmembrane region" description="Helical" evidence="8">
    <location>
        <begin position="20"/>
        <end position="41"/>
    </location>
</feature>
<feature type="active site" description="Proton donor/acceptor" evidence="7">
    <location>
        <position position="200"/>
    </location>
</feature>
<dbReference type="InterPro" id="IPR047217">
    <property type="entry name" value="S49_SppA_67K_type_N"/>
</dbReference>
<dbReference type="SUPFAM" id="SSF52096">
    <property type="entry name" value="ClpP/crotonase"/>
    <property type="match status" value="2"/>
</dbReference>
<dbReference type="InterPro" id="IPR004634">
    <property type="entry name" value="Pept_S49_pIV"/>
</dbReference>
<evidence type="ECO:0000256" key="5">
    <source>
        <dbReference type="ARBA" id="ARBA00022825"/>
    </source>
</evidence>
<keyword evidence="5" id="KW-0720">Serine protease</keyword>
<organism evidence="10 11">
    <name type="scientific">Pseudohaliea rubra DSM 19751</name>
    <dbReference type="NCBI Taxonomy" id="1265313"/>
    <lineage>
        <taxon>Bacteria</taxon>
        <taxon>Pseudomonadati</taxon>
        <taxon>Pseudomonadota</taxon>
        <taxon>Gammaproteobacteria</taxon>
        <taxon>Cellvibrionales</taxon>
        <taxon>Halieaceae</taxon>
        <taxon>Pseudohaliea</taxon>
    </lineage>
</organism>
<evidence type="ECO:0000259" key="9">
    <source>
        <dbReference type="Pfam" id="PF01343"/>
    </source>
</evidence>
<keyword evidence="8" id="KW-1133">Transmembrane helix</keyword>
<comment type="caution">
    <text evidence="10">The sequence shown here is derived from an EMBL/GenBank/DDBJ whole genome shotgun (WGS) entry which is preliminary data.</text>
</comment>
<dbReference type="eggNOG" id="COG0616">
    <property type="taxonomic scope" value="Bacteria"/>
</dbReference>
<evidence type="ECO:0000256" key="3">
    <source>
        <dbReference type="ARBA" id="ARBA00022670"/>
    </source>
</evidence>
<keyword evidence="3 10" id="KW-0645">Protease</keyword>
<keyword evidence="4" id="KW-0378">Hydrolase</keyword>
<dbReference type="OrthoDB" id="9764363at2"/>
<comment type="subcellular location">
    <subcellularLocation>
        <location evidence="1">Membrane</location>
    </subcellularLocation>
</comment>
<evidence type="ECO:0000313" key="11">
    <source>
        <dbReference type="Proteomes" id="UP000029640"/>
    </source>
</evidence>
<evidence type="ECO:0000256" key="6">
    <source>
        <dbReference type="ARBA" id="ARBA00023136"/>
    </source>
</evidence>
<keyword evidence="11" id="KW-1185">Reference proteome</keyword>
<feature type="domain" description="Peptidase S49" evidence="9">
    <location>
        <begin position="132"/>
        <end position="250"/>
    </location>
</feature>
<dbReference type="InterPro" id="IPR004635">
    <property type="entry name" value="Pept_S49_SppA"/>
</dbReference>
<evidence type="ECO:0000256" key="2">
    <source>
        <dbReference type="ARBA" id="ARBA00008683"/>
    </source>
</evidence>
<dbReference type="AlphaFoldDB" id="A0A095VV02"/>
<evidence type="ECO:0000256" key="4">
    <source>
        <dbReference type="ARBA" id="ARBA00022801"/>
    </source>
</evidence>
<comment type="similarity">
    <text evidence="2">Belongs to the peptidase S49 family.</text>
</comment>
<feature type="domain" description="Peptidase S49" evidence="9">
    <location>
        <begin position="389"/>
        <end position="539"/>
    </location>
</feature>
<dbReference type="PANTHER" id="PTHR33209">
    <property type="entry name" value="PROTEASE 4"/>
    <property type="match status" value="1"/>
</dbReference>
<dbReference type="GO" id="GO:0016020">
    <property type="term" value="C:membrane"/>
    <property type="evidence" value="ECO:0007669"/>
    <property type="project" value="UniProtKB-SubCell"/>
</dbReference>
<evidence type="ECO:0000256" key="8">
    <source>
        <dbReference type="SAM" id="Phobius"/>
    </source>
</evidence>
<dbReference type="GO" id="GO:0006465">
    <property type="term" value="P:signal peptide processing"/>
    <property type="evidence" value="ECO:0007669"/>
    <property type="project" value="InterPro"/>
</dbReference>
<dbReference type="RefSeq" id="WP_035516679.1">
    <property type="nucleotide sequence ID" value="NZ_KN234768.1"/>
</dbReference>
<dbReference type="GO" id="GO:0008236">
    <property type="term" value="F:serine-type peptidase activity"/>
    <property type="evidence" value="ECO:0007669"/>
    <property type="project" value="UniProtKB-KW"/>
</dbReference>
<evidence type="ECO:0000256" key="1">
    <source>
        <dbReference type="ARBA" id="ARBA00004370"/>
    </source>
</evidence>
<accession>A0A095VV02</accession>
<feature type="active site" description="Nucleophile" evidence="7">
    <location>
        <position position="405"/>
    </location>
</feature>
<dbReference type="InterPro" id="IPR047272">
    <property type="entry name" value="S49_SppA_C"/>
</dbReference>
<dbReference type="InterPro" id="IPR029045">
    <property type="entry name" value="ClpP/crotonase-like_dom_sf"/>
</dbReference>
<dbReference type="Gene3D" id="3.90.226.10">
    <property type="entry name" value="2-enoyl-CoA Hydratase, Chain A, domain 1"/>
    <property type="match status" value="2"/>
</dbReference>
<keyword evidence="8" id="KW-0812">Transmembrane</keyword>
<name>A0A095VV02_9GAMM</name>
<evidence type="ECO:0000256" key="7">
    <source>
        <dbReference type="PIRSR" id="PIRSR001217-1"/>
    </source>
</evidence>
<dbReference type="Pfam" id="PF01343">
    <property type="entry name" value="Peptidase_S49"/>
    <property type="match status" value="2"/>
</dbReference>
<dbReference type="PANTHER" id="PTHR33209:SF1">
    <property type="entry name" value="PEPTIDASE S49 DOMAIN-CONTAINING PROTEIN"/>
    <property type="match status" value="1"/>
</dbReference>
<dbReference type="STRING" id="1265313.HRUBRA_00114"/>
<dbReference type="HOGENOM" id="CLU_008856_1_1_6"/>